<dbReference type="EMBL" id="BMGD01000007">
    <property type="protein sequence ID" value="GGB75429.1"/>
    <property type="molecule type" value="Genomic_DNA"/>
</dbReference>
<evidence type="ECO:0000313" key="2">
    <source>
        <dbReference type="Proteomes" id="UP000614261"/>
    </source>
</evidence>
<gene>
    <name evidence="1" type="ORF">GCM10010833_33350</name>
</gene>
<comment type="caution">
    <text evidence="1">The sequence shown here is derived from an EMBL/GenBank/DDBJ whole genome shotgun (WGS) entry which is preliminary data.</text>
</comment>
<proteinExistence type="predicted"/>
<keyword evidence="2" id="KW-1185">Reference proteome</keyword>
<accession>A0ABQ1JTV7</accession>
<evidence type="ECO:0000313" key="1">
    <source>
        <dbReference type="EMBL" id="GGB75429.1"/>
    </source>
</evidence>
<protein>
    <submittedName>
        <fullName evidence="1">Uncharacterized protein</fullName>
    </submittedName>
</protein>
<reference evidence="2" key="1">
    <citation type="journal article" date="2019" name="Int. J. Syst. Evol. Microbiol.">
        <title>The Global Catalogue of Microorganisms (GCM) 10K type strain sequencing project: providing services to taxonomists for standard genome sequencing and annotation.</title>
        <authorList>
            <consortium name="The Broad Institute Genomics Platform"/>
            <consortium name="The Broad Institute Genome Sequencing Center for Infectious Disease"/>
            <person name="Wu L."/>
            <person name="Ma J."/>
        </authorList>
    </citation>
    <scope>NUCLEOTIDE SEQUENCE [LARGE SCALE GENOMIC DNA]</scope>
    <source>
        <strain evidence="2">CGMCC 1.12851</strain>
    </source>
</reference>
<name>A0ABQ1JTV7_9SPHN</name>
<organism evidence="1 2">
    <name type="scientific">Blastomonas aquatica</name>
    <dbReference type="NCBI Taxonomy" id="1510276"/>
    <lineage>
        <taxon>Bacteria</taxon>
        <taxon>Pseudomonadati</taxon>
        <taxon>Pseudomonadota</taxon>
        <taxon>Alphaproteobacteria</taxon>
        <taxon>Sphingomonadales</taxon>
        <taxon>Sphingomonadaceae</taxon>
        <taxon>Blastomonas</taxon>
    </lineage>
</organism>
<dbReference type="Proteomes" id="UP000614261">
    <property type="component" value="Unassembled WGS sequence"/>
</dbReference>
<sequence length="63" mass="7062">MADSAAAHFEALLRLGRGVRYKNPYERLSELTHLVFVVERIATALLANDYRNETAVISAEKSI</sequence>